<keyword evidence="6 10" id="KW-0812">Transmembrane</keyword>
<evidence type="ECO:0000256" key="2">
    <source>
        <dbReference type="ARBA" id="ARBA00008417"/>
    </source>
</evidence>
<dbReference type="InterPro" id="IPR002528">
    <property type="entry name" value="MATE_fam"/>
</dbReference>
<dbReference type="CDD" id="cd13143">
    <property type="entry name" value="MATE_MepA_like"/>
    <property type="match status" value="1"/>
</dbReference>
<gene>
    <name evidence="11" type="ORF">FRIFI_2028</name>
</gene>
<evidence type="ECO:0000256" key="10">
    <source>
        <dbReference type="SAM" id="Phobius"/>
    </source>
</evidence>
<dbReference type="NCBIfam" id="TIGR00797">
    <property type="entry name" value="matE"/>
    <property type="match status" value="1"/>
</dbReference>
<dbReference type="AlphaFoldDB" id="A0A2P2BT81"/>
<evidence type="ECO:0000256" key="9">
    <source>
        <dbReference type="ARBA" id="ARBA00023251"/>
    </source>
</evidence>
<feature type="transmembrane region" description="Helical" evidence="10">
    <location>
        <begin position="198"/>
        <end position="219"/>
    </location>
</feature>
<dbReference type="InterPro" id="IPR051327">
    <property type="entry name" value="MATE_MepA_subfamily"/>
</dbReference>
<accession>A0A2P2BT81</accession>
<comment type="similarity">
    <text evidence="2">Belongs to the multi antimicrobial extrusion (MATE) (TC 2.A.66.1) family. MepA subfamily.</text>
</comment>
<keyword evidence="7 10" id="KW-1133">Transmembrane helix</keyword>
<dbReference type="GO" id="GO:0042910">
    <property type="term" value="F:xenobiotic transmembrane transporter activity"/>
    <property type="evidence" value="ECO:0007669"/>
    <property type="project" value="InterPro"/>
</dbReference>
<evidence type="ECO:0000256" key="6">
    <source>
        <dbReference type="ARBA" id="ARBA00022692"/>
    </source>
</evidence>
<reference evidence="11 12" key="1">
    <citation type="submission" date="2014-09" db="EMBL/GenBank/DDBJ databases">
        <authorList>
            <person name="Hornung B.V."/>
        </authorList>
    </citation>
    <scope>NUCLEOTIDE SEQUENCE [LARGE SCALE GENOMIC DNA]</scope>
    <source>
        <strain evidence="11 12">FRIFI</strain>
    </source>
</reference>
<feature type="transmembrane region" description="Helical" evidence="10">
    <location>
        <begin position="421"/>
        <end position="442"/>
    </location>
</feature>
<dbReference type="GO" id="GO:0005886">
    <property type="term" value="C:plasma membrane"/>
    <property type="evidence" value="ECO:0007669"/>
    <property type="project" value="UniProtKB-SubCell"/>
</dbReference>
<feature type="transmembrane region" description="Helical" evidence="10">
    <location>
        <begin position="353"/>
        <end position="373"/>
    </location>
</feature>
<feature type="transmembrane region" description="Helical" evidence="10">
    <location>
        <begin position="393"/>
        <end position="414"/>
    </location>
</feature>
<feature type="transmembrane region" description="Helical" evidence="10">
    <location>
        <begin position="311"/>
        <end position="332"/>
    </location>
</feature>
<keyword evidence="12" id="KW-1185">Reference proteome</keyword>
<evidence type="ECO:0000256" key="8">
    <source>
        <dbReference type="ARBA" id="ARBA00023136"/>
    </source>
</evidence>
<feature type="transmembrane region" description="Helical" evidence="10">
    <location>
        <begin position="168"/>
        <end position="186"/>
    </location>
</feature>
<feature type="transmembrane region" description="Helical" evidence="10">
    <location>
        <begin position="225"/>
        <end position="248"/>
    </location>
</feature>
<protein>
    <recommendedName>
        <fullName evidence="3">Multidrug export protein MepA</fullName>
    </recommendedName>
</protein>
<organism evidence="11 12">
    <name type="scientific">Romboutsia hominis</name>
    <dbReference type="NCBI Taxonomy" id="1507512"/>
    <lineage>
        <taxon>Bacteria</taxon>
        <taxon>Bacillati</taxon>
        <taxon>Bacillota</taxon>
        <taxon>Clostridia</taxon>
        <taxon>Peptostreptococcales</taxon>
        <taxon>Peptostreptococcaceae</taxon>
        <taxon>Romboutsia</taxon>
    </lineage>
</organism>
<name>A0A2P2BT81_9FIRM</name>
<feature type="transmembrane region" description="Helical" evidence="10">
    <location>
        <begin position="448"/>
        <end position="467"/>
    </location>
</feature>
<evidence type="ECO:0000313" key="12">
    <source>
        <dbReference type="Proteomes" id="UP000245695"/>
    </source>
</evidence>
<evidence type="ECO:0000256" key="7">
    <source>
        <dbReference type="ARBA" id="ARBA00022989"/>
    </source>
</evidence>
<dbReference type="KEGG" id="rhom:FRIFI_2028"/>
<comment type="subcellular location">
    <subcellularLocation>
        <location evidence="1">Cell membrane</location>
        <topology evidence="1">Multi-pass membrane protein</topology>
    </subcellularLocation>
</comment>
<evidence type="ECO:0000256" key="1">
    <source>
        <dbReference type="ARBA" id="ARBA00004651"/>
    </source>
</evidence>
<feature type="transmembrane region" description="Helical" evidence="10">
    <location>
        <begin position="54"/>
        <end position="78"/>
    </location>
</feature>
<dbReference type="Pfam" id="PF01554">
    <property type="entry name" value="MatE"/>
    <property type="match status" value="2"/>
</dbReference>
<keyword evidence="5" id="KW-1003">Cell membrane</keyword>
<dbReference type="InterPro" id="IPR045070">
    <property type="entry name" value="MATE_MepA-like"/>
</dbReference>
<dbReference type="EMBL" id="LN650648">
    <property type="protein sequence ID" value="CEI73556.1"/>
    <property type="molecule type" value="Genomic_DNA"/>
</dbReference>
<dbReference type="GO" id="GO:0015297">
    <property type="term" value="F:antiporter activity"/>
    <property type="evidence" value="ECO:0007669"/>
    <property type="project" value="InterPro"/>
</dbReference>
<dbReference type="InterPro" id="IPR048279">
    <property type="entry name" value="MdtK-like"/>
</dbReference>
<evidence type="ECO:0000256" key="4">
    <source>
        <dbReference type="ARBA" id="ARBA00022448"/>
    </source>
</evidence>
<keyword evidence="9" id="KW-0046">Antibiotic resistance</keyword>
<feature type="transmembrane region" description="Helical" evidence="10">
    <location>
        <begin position="84"/>
        <end position="105"/>
    </location>
</feature>
<dbReference type="PANTHER" id="PTHR43823:SF3">
    <property type="entry name" value="MULTIDRUG EXPORT PROTEIN MEPA"/>
    <property type="match status" value="1"/>
</dbReference>
<sequence>MELVKTLLLYKESNSYIVYLVLTNIKIDRLGGDNMQENILGSEKIPRLFIKYSIPAIIAMVITGMQAVVDGIFVGNVLGPNAMASVNIAAPFMQVIIALSMIMSIGSQSYMGLSLGDGNVAKTQNIFKTAMIFILVFGFGITVFGFTMNSQIAYVLGASDILLKDVSLYIKTLSVFTIPMSLMFLFGFSGRIMEKPQLYFYGSILSLFANITLNYTLIYKLKLGIVGAATATGLAYSLAFLVVVWPALNKKNIINVFVGKFDKSVIFPVIYNGSSEGINSIATATSAYLFNMAFMNIAGETGVAAFTAINYVAQFGVLSMFGISDGIGPIVSYNYGSKKFDRVKAIMKLSDKVIITIGIIIFTLLFFFGRNLVNIFVNGNEEILNIASVGAKIYAFAFFVNGFNIVNSGYFTAIGYAKESVIVASCRGLIFIIIGIFTLPNIFGINGIWMSVPFAELITLFIGIKLMKKSYKVMDKKYEISINGA</sequence>
<dbReference type="Proteomes" id="UP000245695">
    <property type="component" value="Chromosome 1"/>
</dbReference>
<evidence type="ECO:0000256" key="3">
    <source>
        <dbReference type="ARBA" id="ARBA00022106"/>
    </source>
</evidence>
<dbReference type="PIRSF" id="PIRSF006603">
    <property type="entry name" value="DinF"/>
    <property type="match status" value="1"/>
</dbReference>
<dbReference type="GO" id="GO:0046677">
    <property type="term" value="P:response to antibiotic"/>
    <property type="evidence" value="ECO:0007669"/>
    <property type="project" value="UniProtKB-KW"/>
</dbReference>
<feature type="transmembrane region" description="Helical" evidence="10">
    <location>
        <begin position="126"/>
        <end position="148"/>
    </location>
</feature>
<keyword evidence="8 10" id="KW-0472">Membrane</keyword>
<evidence type="ECO:0000313" key="11">
    <source>
        <dbReference type="EMBL" id="CEI73556.1"/>
    </source>
</evidence>
<proteinExistence type="inferred from homology"/>
<evidence type="ECO:0000256" key="5">
    <source>
        <dbReference type="ARBA" id="ARBA00022475"/>
    </source>
</evidence>
<keyword evidence="4" id="KW-0813">Transport</keyword>
<dbReference type="PANTHER" id="PTHR43823">
    <property type="entry name" value="SPORULATION PROTEIN YKVU"/>
    <property type="match status" value="1"/>
</dbReference>